<dbReference type="InterPro" id="IPR001000">
    <property type="entry name" value="GH10_dom"/>
</dbReference>
<dbReference type="InterPro" id="IPR044846">
    <property type="entry name" value="GH10"/>
</dbReference>
<name>A0A7U1BNA3_9ZZZZ</name>
<dbReference type="PANTHER" id="PTHR31490">
    <property type="entry name" value="GLYCOSYL HYDROLASE"/>
    <property type="match status" value="1"/>
</dbReference>
<dbReference type="InterPro" id="IPR017853">
    <property type="entry name" value="GH"/>
</dbReference>
<dbReference type="SMART" id="SM00633">
    <property type="entry name" value="Glyco_10"/>
    <property type="match status" value="1"/>
</dbReference>
<evidence type="ECO:0000256" key="3">
    <source>
        <dbReference type="ARBA" id="ARBA00023295"/>
    </source>
</evidence>
<proteinExistence type="predicted"/>
<protein>
    <submittedName>
        <fullName evidence="6">1,4-beta-xylanase</fullName>
    </submittedName>
</protein>
<keyword evidence="1 6" id="KW-0378">Hydrolase</keyword>
<dbReference type="EMBL" id="MW124397">
    <property type="protein sequence ID" value="QQZ02655.1"/>
    <property type="molecule type" value="Genomic_DNA"/>
</dbReference>
<feature type="domain" description="GH10" evidence="5">
    <location>
        <begin position="25"/>
        <end position="367"/>
    </location>
</feature>
<dbReference type="PRINTS" id="PR00134">
    <property type="entry name" value="GLHYDRLASE10"/>
</dbReference>
<organism evidence="6">
    <name type="scientific">uncultured microorganism</name>
    <dbReference type="NCBI Taxonomy" id="358574"/>
    <lineage>
        <taxon>unclassified sequences</taxon>
        <taxon>environmental samples</taxon>
    </lineage>
</organism>
<evidence type="ECO:0000313" key="6">
    <source>
        <dbReference type="EMBL" id="QQZ02655.1"/>
    </source>
</evidence>
<evidence type="ECO:0000256" key="2">
    <source>
        <dbReference type="ARBA" id="ARBA00023277"/>
    </source>
</evidence>
<dbReference type="PROSITE" id="PS51760">
    <property type="entry name" value="GH10_2"/>
    <property type="match status" value="1"/>
</dbReference>
<keyword evidence="4" id="KW-0624">Polysaccharide degradation</keyword>
<reference evidence="6" key="1">
    <citation type="journal article" date="2021" name="AMB Express">
        <title>Characterization of efficient xylanases from industrial-scale pulp and paper wastewater treatment microbiota.</title>
        <authorList>
            <person name="Wang J."/>
            <person name="Liang J."/>
            <person name="Li Y."/>
            <person name="Tian L."/>
            <person name="Wei Y."/>
        </authorList>
    </citation>
    <scope>NUCLEOTIDE SEQUENCE</scope>
</reference>
<dbReference type="Gene3D" id="3.20.20.80">
    <property type="entry name" value="Glycosidases"/>
    <property type="match status" value="1"/>
</dbReference>
<keyword evidence="2" id="KW-0119">Carbohydrate metabolism</keyword>
<sequence length="371" mass="41164">MSKQKIVTVASLAILWIGAAPCAGGQDVPALKDVFQDHFLIGGAPNRTVVTGRDPNAAAIVEKHFNTITAENDLKWQLIHPRPDRYNWEPADSFVAFGEKNRMSVIGHCLVWHAQTPRWVFQDDSGGEITRDALLARMKDHIMAVVGRYKGRIKGWDVVNEALDEDGTLRNSPWRRIIGEGSEDQKYDFIECAFRWAHEADPDAELYYNDYNLETSKAKCDGAIAIVKHFKSKGLRIDGVGIQLHGGLTHPSVEGLEYAITSLAAAGVKVMVTELDIRTQARGYRGADISRVSRANTDDPAAAAAETQKKLADKYAEIFSVLLAHKKDITRVTFWGVYDKTSWIGGSPLLFDRNGQPKEAFFAVVKAARQQ</sequence>
<dbReference type="InterPro" id="IPR031158">
    <property type="entry name" value="GH10_AS"/>
</dbReference>
<keyword evidence="6" id="KW-0858">Xylan degradation</keyword>
<dbReference type="GO" id="GO:0004553">
    <property type="term" value="F:hydrolase activity, hydrolyzing O-glycosyl compounds"/>
    <property type="evidence" value="ECO:0007669"/>
    <property type="project" value="InterPro"/>
</dbReference>
<dbReference type="SUPFAM" id="SSF51445">
    <property type="entry name" value="(Trans)glycosidases"/>
    <property type="match status" value="1"/>
</dbReference>
<evidence type="ECO:0000256" key="4">
    <source>
        <dbReference type="ARBA" id="ARBA00023326"/>
    </source>
</evidence>
<dbReference type="PROSITE" id="PS00591">
    <property type="entry name" value="GH10_1"/>
    <property type="match status" value="1"/>
</dbReference>
<evidence type="ECO:0000259" key="5">
    <source>
        <dbReference type="PROSITE" id="PS51760"/>
    </source>
</evidence>
<evidence type="ECO:0000256" key="1">
    <source>
        <dbReference type="ARBA" id="ARBA00022801"/>
    </source>
</evidence>
<accession>A0A7U1BNA3</accession>
<dbReference type="AlphaFoldDB" id="A0A7U1BNA3"/>
<dbReference type="GO" id="GO:0045493">
    <property type="term" value="P:xylan catabolic process"/>
    <property type="evidence" value="ECO:0007669"/>
    <property type="project" value="UniProtKB-KW"/>
</dbReference>
<keyword evidence="3 6" id="KW-0326">Glycosidase</keyword>
<dbReference type="Pfam" id="PF00331">
    <property type="entry name" value="Glyco_hydro_10"/>
    <property type="match status" value="1"/>
</dbReference>
<dbReference type="PANTHER" id="PTHR31490:SF90">
    <property type="entry name" value="ENDO-1,4-BETA-XYLANASE A"/>
    <property type="match status" value="1"/>
</dbReference>